<dbReference type="Pfam" id="PF00534">
    <property type="entry name" value="Glycos_transf_1"/>
    <property type="match status" value="1"/>
</dbReference>
<dbReference type="PANTHER" id="PTHR12526:SF510">
    <property type="entry name" value="D-INOSITOL 3-PHOSPHATE GLYCOSYLTRANSFERASE"/>
    <property type="match status" value="1"/>
</dbReference>
<proteinExistence type="predicted"/>
<evidence type="ECO:0000256" key="2">
    <source>
        <dbReference type="ARBA" id="ARBA00022679"/>
    </source>
</evidence>
<protein>
    <submittedName>
        <fullName evidence="4">Glycosyltransferase involved in cell wall bisynthesis</fullName>
    </submittedName>
</protein>
<name>A0A1H6D6X4_9GAMM</name>
<gene>
    <name evidence="4" type="ORF">SAMN05444390_105136</name>
</gene>
<dbReference type="GO" id="GO:0016757">
    <property type="term" value="F:glycosyltransferase activity"/>
    <property type="evidence" value="ECO:0007669"/>
    <property type="project" value="UniProtKB-KW"/>
</dbReference>
<dbReference type="AlphaFoldDB" id="A0A1H6D6X4"/>
<organism evidence="4 5">
    <name type="scientific">Marinobacterium lutimaris</name>
    <dbReference type="NCBI Taxonomy" id="568106"/>
    <lineage>
        <taxon>Bacteria</taxon>
        <taxon>Pseudomonadati</taxon>
        <taxon>Pseudomonadota</taxon>
        <taxon>Gammaproteobacteria</taxon>
        <taxon>Oceanospirillales</taxon>
        <taxon>Oceanospirillaceae</taxon>
        <taxon>Marinobacterium</taxon>
    </lineage>
</organism>
<dbReference type="GO" id="GO:1901135">
    <property type="term" value="P:carbohydrate derivative metabolic process"/>
    <property type="evidence" value="ECO:0007669"/>
    <property type="project" value="UniProtKB-ARBA"/>
</dbReference>
<evidence type="ECO:0000313" key="4">
    <source>
        <dbReference type="EMBL" id="SEG81139.1"/>
    </source>
</evidence>
<evidence type="ECO:0000259" key="3">
    <source>
        <dbReference type="Pfam" id="PF00534"/>
    </source>
</evidence>
<dbReference type="Gene3D" id="3.40.50.2000">
    <property type="entry name" value="Glycogen Phosphorylase B"/>
    <property type="match status" value="2"/>
</dbReference>
<accession>A0A1H6D6X4</accession>
<keyword evidence="2 4" id="KW-0808">Transferase</keyword>
<dbReference type="PANTHER" id="PTHR12526">
    <property type="entry name" value="GLYCOSYLTRANSFERASE"/>
    <property type="match status" value="1"/>
</dbReference>
<dbReference type="RefSeq" id="WP_104004969.1">
    <property type="nucleotide sequence ID" value="NZ_FNVQ01000005.1"/>
</dbReference>
<dbReference type="CDD" id="cd03801">
    <property type="entry name" value="GT4_PimA-like"/>
    <property type="match status" value="1"/>
</dbReference>
<sequence length="416" mass="46583">MIALVLKGYPRLSETFIAQEILALERRGLQMTIVSLRHPTDKAVHPIHKEIQSPVLYLPEYLHQEPWRVLKGCFSALLRPGFGRTFGAWLKDLRRDFTRNRVRRFGQALVLAREMPASTSGIYTHFIHTPGSVGRYTSLLTQRSWFASAHAKDIWTQSQWEIQEKLVDLEWLVTCTEANKDYLAALSPDPAKVELVYHGIDFSRFPELADRTPKTHDGRNGPVELISVGRAVEKKGYDLLLSALAALPPELNWRFTHIGGGTLAEKLRAQAEELGLSERITWLGAQPQTEVLARYREADLFVLPSRITADGDRDGLPNVLMEAQSQGLSCLATNISGIPELIINGETGTLVEQNDLPALTAALEHLITHPDERNALAEAGLHRVHRLFSFERGIDHLMAKFDAHQQSISAKACESS</sequence>
<keyword evidence="1" id="KW-0328">Glycosyltransferase</keyword>
<dbReference type="SUPFAM" id="SSF53756">
    <property type="entry name" value="UDP-Glycosyltransferase/glycogen phosphorylase"/>
    <property type="match status" value="1"/>
</dbReference>
<dbReference type="OrthoDB" id="9802525at2"/>
<evidence type="ECO:0000313" key="5">
    <source>
        <dbReference type="Proteomes" id="UP000236745"/>
    </source>
</evidence>
<dbReference type="Proteomes" id="UP000236745">
    <property type="component" value="Unassembled WGS sequence"/>
</dbReference>
<keyword evidence="5" id="KW-1185">Reference proteome</keyword>
<dbReference type="InterPro" id="IPR001296">
    <property type="entry name" value="Glyco_trans_1"/>
</dbReference>
<evidence type="ECO:0000256" key="1">
    <source>
        <dbReference type="ARBA" id="ARBA00022676"/>
    </source>
</evidence>
<reference evidence="4 5" key="1">
    <citation type="submission" date="2016-10" db="EMBL/GenBank/DDBJ databases">
        <authorList>
            <person name="de Groot N.N."/>
        </authorList>
    </citation>
    <scope>NUCLEOTIDE SEQUENCE [LARGE SCALE GENOMIC DNA]</scope>
    <source>
        <strain evidence="4 5">DSM 22012</strain>
    </source>
</reference>
<dbReference type="EMBL" id="FNVQ01000005">
    <property type="protein sequence ID" value="SEG81139.1"/>
    <property type="molecule type" value="Genomic_DNA"/>
</dbReference>
<feature type="domain" description="Glycosyl transferase family 1" evidence="3">
    <location>
        <begin position="220"/>
        <end position="380"/>
    </location>
</feature>